<feature type="non-terminal residue" evidence="2">
    <location>
        <position position="1"/>
    </location>
</feature>
<protein>
    <recommendedName>
        <fullName evidence="1">Xylose isomerase-like TIM barrel domain-containing protein</fullName>
    </recommendedName>
</protein>
<feature type="domain" description="Xylose isomerase-like TIM barrel" evidence="1">
    <location>
        <begin position="22"/>
        <end position="171"/>
    </location>
</feature>
<accession>A0A3B1CXG9</accession>
<dbReference type="EMBL" id="UOGB01000283">
    <property type="protein sequence ID" value="VAX23945.1"/>
    <property type="molecule type" value="Genomic_DNA"/>
</dbReference>
<evidence type="ECO:0000259" key="1">
    <source>
        <dbReference type="Pfam" id="PF01261"/>
    </source>
</evidence>
<dbReference type="InterPro" id="IPR036237">
    <property type="entry name" value="Xyl_isomerase-like_sf"/>
</dbReference>
<dbReference type="InterPro" id="IPR013022">
    <property type="entry name" value="Xyl_isomerase-like_TIM-brl"/>
</dbReference>
<organism evidence="2">
    <name type="scientific">hydrothermal vent metagenome</name>
    <dbReference type="NCBI Taxonomy" id="652676"/>
    <lineage>
        <taxon>unclassified sequences</taxon>
        <taxon>metagenomes</taxon>
        <taxon>ecological metagenomes</taxon>
    </lineage>
</organism>
<proteinExistence type="predicted"/>
<dbReference type="Pfam" id="PF01261">
    <property type="entry name" value="AP_endonuc_2"/>
    <property type="match status" value="1"/>
</dbReference>
<dbReference type="AlphaFoldDB" id="A0A3B1CXG9"/>
<evidence type="ECO:0000313" key="2">
    <source>
        <dbReference type="EMBL" id="VAX23945.1"/>
    </source>
</evidence>
<dbReference type="Gene3D" id="3.20.20.150">
    <property type="entry name" value="Divalent-metal-dependent TIM barrel enzymes"/>
    <property type="match status" value="1"/>
</dbReference>
<gene>
    <name evidence="2" type="ORF">MNBD_NITROSPINAE03-713</name>
</gene>
<reference evidence="2" key="1">
    <citation type="submission" date="2018-06" db="EMBL/GenBank/DDBJ databases">
        <authorList>
            <person name="Zhirakovskaya E."/>
        </authorList>
    </citation>
    <scope>NUCLEOTIDE SEQUENCE</scope>
</reference>
<sequence length="175" mass="19843">RGVIGAGAGRRLLGELKIKRLKSRGATFDMLLKSLDELSQVAENHGVNVGLENRYYLREYPDFEEMAIIFSRLSGSRIKYWHDTGHAQAQNNLGITPANVWLEEFGDLLIGVHLHDVDRYHDHLPPPSGGEGAVDFRSLKPYLKPDIIRILEMRDEISVERAKRGVEWLKEQGIA</sequence>
<dbReference type="SUPFAM" id="SSF51658">
    <property type="entry name" value="Xylose isomerase-like"/>
    <property type="match status" value="1"/>
</dbReference>
<name>A0A3B1CXG9_9ZZZZ</name>